<dbReference type="InterPro" id="IPR041522">
    <property type="entry name" value="CdaR_GGDEF"/>
</dbReference>
<evidence type="ECO:0000256" key="6">
    <source>
        <dbReference type="ARBA" id="ARBA00023125"/>
    </source>
</evidence>
<dbReference type="PROSITE" id="PS01124">
    <property type="entry name" value="HTH_ARAC_FAMILY_2"/>
    <property type="match status" value="1"/>
</dbReference>
<dbReference type="InterPro" id="IPR009057">
    <property type="entry name" value="Homeodomain-like_sf"/>
</dbReference>
<dbReference type="GO" id="GO:0003700">
    <property type="term" value="F:DNA-binding transcription factor activity"/>
    <property type="evidence" value="ECO:0007669"/>
    <property type="project" value="InterPro"/>
</dbReference>
<dbReference type="InterPro" id="IPR011006">
    <property type="entry name" value="CheY-like_superfamily"/>
</dbReference>
<evidence type="ECO:0000313" key="12">
    <source>
        <dbReference type="EMBL" id="PDO10507.1"/>
    </source>
</evidence>
<dbReference type="GO" id="GO:0005737">
    <property type="term" value="C:cytoplasm"/>
    <property type="evidence" value="ECO:0007669"/>
    <property type="project" value="UniProtKB-SubCell"/>
</dbReference>
<feature type="modified residue" description="4-aspartylphosphate" evidence="8">
    <location>
        <position position="55"/>
    </location>
</feature>
<evidence type="ECO:0000313" key="13">
    <source>
        <dbReference type="Proteomes" id="UP000243688"/>
    </source>
</evidence>
<dbReference type="GO" id="GO:0043565">
    <property type="term" value="F:sequence-specific DNA binding"/>
    <property type="evidence" value="ECO:0007669"/>
    <property type="project" value="InterPro"/>
</dbReference>
<dbReference type="AlphaFoldDB" id="A0A2A6E192"/>
<evidence type="ECO:0000259" key="11">
    <source>
        <dbReference type="PROSITE" id="PS50110"/>
    </source>
</evidence>
<dbReference type="Gene3D" id="1.10.10.60">
    <property type="entry name" value="Homeodomain-like"/>
    <property type="match status" value="2"/>
</dbReference>
<dbReference type="Pfam" id="PF12833">
    <property type="entry name" value="HTH_18"/>
    <property type="match status" value="1"/>
</dbReference>
<dbReference type="PRINTS" id="PR00032">
    <property type="entry name" value="HTHARAC"/>
</dbReference>
<organism evidence="12 13">
    <name type="scientific">Candidatus Reconcilbacillus cellulovorans</name>
    <dbReference type="NCBI Taxonomy" id="1906605"/>
    <lineage>
        <taxon>Bacteria</taxon>
        <taxon>Bacillati</taxon>
        <taxon>Bacillota</taxon>
        <taxon>Bacilli</taxon>
        <taxon>Bacillales</taxon>
        <taxon>Paenibacillaceae</taxon>
        <taxon>Candidatus Reconcilbacillus</taxon>
    </lineage>
</organism>
<keyword evidence="7" id="KW-0804">Transcription</keyword>
<dbReference type="GO" id="GO:0000160">
    <property type="term" value="P:phosphorelay signal transduction system"/>
    <property type="evidence" value="ECO:0007669"/>
    <property type="project" value="UniProtKB-KW"/>
</dbReference>
<dbReference type="CDD" id="cd17536">
    <property type="entry name" value="REC_YesN-like"/>
    <property type="match status" value="1"/>
</dbReference>
<evidence type="ECO:0000256" key="4">
    <source>
        <dbReference type="ARBA" id="ARBA00023012"/>
    </source>
</evidence>
<keyword evidence="5" id="KW-0805">Transcription regulation</keyword>
<feature type="compositionally biased region" description="Basic and acidic residues" evidence="9">
    <location>
        <begin position="193"/>
        <end position="208"/>
    </location>
</feature>
<evidence type="ECO:0000256" key="5">
    <source>
        <dbReference type="ARBA" id="ARBA00023015"/>
    </source>
</evidence>
<feature type="domain" description="Response regulatory" evidence="11">
    <location>
        <begin position="3"/>
        <end position="120"/>
    </location>
</feature>
<evidence type="ECO:0008006" key="14">
    <source>
        <dbReference type="Google" id="ProtNLM"/>
    </source>
</evidence>
<protein>
    <recommendedName>
        <fullName evidence="14">DNA-binding response regulator</fullName>
    </recommendedName>
</protein>
<accession>A0A2A6E192</accession>
<keyword evidence="6" id="KW-0238">DNA-binding</keyword>
<evidence type="ECO:0000256" key="3">
    <source>
        <dbReference type="ARBA" id="ARBA00022553"/>
    </source>
</evidence>
<evidence type="ECO:0000256" key="2">
    <source>
        <dbReference type="ARBA" id="ARBA00022490"/>
    </source>
</evidence>
<dbReference type="SUPFAM" id="SSF46689">
    <property type="entry name" value="Homeodomain-like"/>
    <property type="match status" value="2"/>
</dbReference>
<evidence type="ECO:0000256" key="9">
    <source>
        <dbReference type="SAM" id="MobiDB-lite"/>
    </source>
</evidence>
<feature type="domain" description="HTH araC/xylS-type" evidence="10">
    <location>
        <begin position="479"/>
        <end position="578"/>
    </location>
</feature>
<keyword evidence="4" id="KW-0902">Two-component regulatory system</keyword>
<proteinExistence type="predicted"/>
<dbReference type="SMART" id="SM00342">
    <property type="entry name" value="HTH_ARAC"/>
    <property type="match status" value="1"/>
</dbReference>
<evidence type="ECO:0000256" key="1">
    <source>
        <dbReference type="ARBA" id="ARBA00004496"/>
    </source>
</evidence>
<keyword evidence="2" id="KW-0963">Cytoplasm</keyword>
<dbReference type="SUPFAM" id="SSF52172">
    <property type="entry name" value="CheY-like"/>
    <property type="match status" value="1"/>
</dbReference>
<reference evidence="12 13" key="1">
    <citation type="submission" date="2016-12" db="EMBL/GenBank/DDBJ databases">
        <title>Candidatus Reconcilibacillus cellulovorans genome.</title>
        <authorList>
            <person name="Kolinko S."/>
            <person name="Wu Y.-W."/>
            <person name="Tachea F."/>
            <person name="Denzel E."/>
            <person name="Hiras J."/>
            <person name="Baecker N."/>
            <person name="Chan L.J."/>
            <person name="Eichorst S.A."/>
            <person name="Frey D."/>
            <person name="Adams P.D."/>
            <person name="Pray T."/>
            <person name="Tanjore D."/>
            <person name="Petzold C.J."/>
            <person name="Gladden J.M."/>
            <person name="Simmons B.A."/>
            <person name="Singer S.W."/>
        </authorList>
    </citation>
    <scope>NUCLEOTIDE SEQUENCE [LARGE SCALE GENOMIC DNA]</scope>
    <source>
        <strain evidence="12">JTherm</strain>
    </source>
</reference>
<comment type="caution">
    <text evidence="12">The sequence shown here is derived from an EMBL/GenBank/DDBJ whole genome shotgun (WGS) entry which is preliminary data.</text>
</comment>
<dbReference type="InterPro" id="IPR001789">
    <property type="entry name" value="Sig_transdc_resp-reg_receiver"/>
</dbReference>
<name>A0A2A6E192_9BACL</name>
<dbReference type="InterPro" id="IPR051552">
    <property type="entry name" value="HptR"/>
</dbReference>
<dbReference type="Pfam" id="PF00072">
    <property type="entry name" value="Response_reg"/>
    <property type="match status" value="1"/>
</dbReference>
<dbReference type="EMBL" id="MOXJ01000014">
    <property type="protein sequence ID" value="PDO10507.1"/>
    <property type="molecule type" value="Genomic_DNA"/>
</dbReference>
<evidence type="ECO:0000256" key="8">
    <source>
        <dbReference type="PROSITE-ProRule" id="PRU00169"/>
    </source>
</evidence>
<sequence length="582" mass="65353">MYKLLLVDDEADVREGVAREIDWRTYGFDLVGVAENGREAVEWIEREVPDLVVTDIRMPFMDGLELAEWLRKTRPYVKIVILTGYDEFQYARRAVRLRIEDYVLKPFSVRELTDALLKVKHDLDAEIAQRENVAALLDHYRKSLPVLREAFFGALVSGKLSEREIREKAEAYGIRLDADAFAVAVIEPDPTDADDRPDADSEAKERSGENASEIRPLSSLRDANPELRRFAVFNIAEEIVDRERFGHVFLHDGDIVWLAVGKPADNGETGGDASAFRSGTGRPFDREDMYENVCAVLEEIQYCVEKYLKLAVTAAVGSIVGSPADIGRSYRDALRALDYRPALGDIRVVGIRDVERVPAGSSLRLDELKERALVRCLKVGTDDELRGLIEDLTADLVDRPISSPESLVYLTEMAAVLLRVARDAGVAAEVWAECDAVRSAEWLRFKDGRQARGWLLAVSSDIRRRISETRANAGPSIVAEAKAYVLRHYADSELSVRGICAHLHVSAGYFCSLFKRETGMTFGQYVLGVRMEAAKELLRSTDLKTFEIAERVGYADPNYFSFCFKKAVGLSPKEYRHRTRGG</sequence>
<dbReference type="Proteomes" id="UP000243688">
    <property type="component" value="Unassembled WGS sequence"/>
</dbReference>
<dbReference type="PROSITE" id="PS50110">
    <property type="entry name" value="RESPONSE_REGULATORY"/>
    <property type="match status" value="1"/>
</dbReference>
<dbReference type="SMART" id="SM00448">
    <property type="entry name" value="REC"/>
    <property type="match status" value="1"/>
</dbReference>
<gene>
    <name evidence="12" type="ORF">BLM47_06755</name>
</gene>
<dbReference type="PANTHER" id="PTHR42713">
    <property type="entry name" value="HISTIDINE KINASE-RELATED"/>
    <property type="match status" value="1"/>
</dbReference>
<evidence type="ECO:0000256" key="7">
    <source>
        <dbReference type="ARBA" id="ARBA00023163"/>
    </source>
</evidence>
<dbReference type="Pfam" id="PF17853">
    <property type="entry name" value="GGDEF_2"/>
    <property type="match status" value="1"/>
</dbReference>
<dbReference type="InterPro" id="IPR018060">
    <property type="entry name" value="HTH_AraC"/>
</dbReference>
<feature type="region of interest" description="Disordered" evidence="9">
    <location>
        <begin position="189"/>
        <end position="218"/>
    </location>
</feature>
<dbReference type="InterPro" id="IPR020449">
    <property type="entry name" value="Tscrpt_reg_AraC-type_HTH"/>
</dbReference>
<keyword evidence="3 8" id="KW-0597">Phosphoprotein</keyword>
<dbReference type="PANTHER" id="PTHR42713:SF3">
    <property type="entry name" value="TRANSCRIPTIONAL REGULATORY PROTEIN HPTR"/>
    <property type="match status" value="1"/>
</dbReference>
<dbReference type="Gene3D" id="3.40.50.2300">
    <property type="match status" value="1"/>
</dbReference>
<evidence type="ECO:0000259" key="10">
    <source>
        <dbReference type="PROSITE" id="PS01124"/>
    </source>
</evidence>
<comment type="subcellular location">
    <subcellularLocation>
        <location evidence="1">Cytoplasm</location>
    </subcellularLocation>
</comment>